<dbReference type="Proteomes" id="UP001210925">
    <property type="component" value="Unassembled WGS sequence"/>
</dbReference>
<dbReference type="EMBL" id="JADGKB010000004">
    <property type="protein sequence ID" value="KAJ3261725.1"/>
    <property type="molecule type" value="Genomic_DNA"/>
</dbReference>
<gene>
    <name evidence="1" type="ORF">HK103_004676</name>
</gene>
<evidence type="ECO:0000313" key="2">
    <source>
        <dbReference type="Proteomes" id="UP001210925"/>
    </source>
</evidence>
<sequence length="114" mass="13072">MNLQDGDHVVVLNQDFTVKYPNMHYLNDYRELGDLISKMTGVNFDKEVYDKTFGNYLNGGWLDHLNYFIRDEHECLVMIDGLGSMANIVLASETELQECSLSKSQASNIVELFK</sequence>
<dbReference type="AlphaFoldDB" id="A0AAD5ULV3"/>
<proteinExistence type="predicted"/>
<accession>A0AAD5ULV3</accession>
<reference evidence="1" key="1">
    <citation type="submission" date="2020-05" db="EMBL/GenBank/DDBJ databases">
        <title>Phylogenomic resolution of chytrid fungi.</title>
        <authorList>
            <person name="Stajich J.E."/>
            <person name="Amses K."/>
            <person name="Simmons R."/>
            <person name="Seto K."/>
            <person name="Myers J."/>
            <person name="Bonds A."/>
            <person name="Quandt C.A."/>
            <person name="Barry K."/>
            <person name="Liu P."/>
            <person name="Grigoriev I."/>
            <person name="Longcore J.E."/>
            <person name="James T.Y."/>
        </authorList>
    </citation>
    <scope>NUCLEOTIDE SEQUENCE</scope>
    <source>
        <strain evidence="1">PLAUS21</strain>
    </source>
</reference>
<organism evidence="1 2">
    <name type="scientific">Boothiomyces macroporosus</name>
    <dbReference type="NCBI Taxonomy" id="261099"/>
    <lineage>
        <taxon>Eukaryota</taxon>
        <taxon>Fungi</taxon>
        <taxon>Fungi incertae sedis</taxon>
        <taxon>Chytridiomycota</taxon>
        <taxon>Chytridiomycota incertae sedis</taxon>
        <taxon>Chytridiomycetes</taxon>
        <taxon>Rhizophydiales</taxon>
        <taxon>Terramycetaceae</taxon>
        <taxon>Boothiomyces</taxon>
    </lineage>
</organism>
<protein>
    <submittedName>
        <fullName evidence="1">Uncharacterized protein</fullName>
    </submittedName>
</protein>
<evidence type="ECO:0000313" key="1">
    <source>
        <dbReference type="EMBL" id="KAJ3261725.1"/>
    </source>
</evidence>
<keyword evidence="2" id="KW-1185">Reference proteome</keyword>
<comment type="caution">
    <text evidence="1">The sequence shown here is derived from an EMBL/GenBank/DDBJ whole genome shotgun (WGS) entry which is preliminary data.</text>
</comment>
<name>A0AAD5ULV3_9FUNG</name>